<evidence type="ECO:0000313" key="4">
    <source>
        <dbReference type="Proteomes" id="UP001062901"/>
    </source>
</evidence>
<feature type="region of interest" description="Disordered" evidence="1">
    <location>
        <begin position="52"/>
        <end position="71"/>
    </location>
</feature>
<evidence type="ECO:0000259" key="2">
    <source>
        <dbReference type="PROSITE" id="PS50213"/>
    </source>
</evidence>
<protein>
    <recommendedName>
        <fullName evidence="2">FAS1 domain-containing protein</fullName>
    </recommendedName>
</protein>
<dbReference type="RefSeq" id="WP_156809366.1">
    <property type="nucleotide sequence ID" value="NZ_BAQD01000005.1"/>
</dbReference>
<evidence type="ECO:0000313" key="3">
    <source>
        <dbReference type="EMBL" id="GBQ05472.1"/>
    </source>
</evidence>
<comment type="caution">
    <text evidence="3">The sequence shown here is derived from an EMBL/GenBank/DDBJ whole genome shotgun (WGS) entry which is preliminary data.</text>
</comment>
<proteinExistence type="predicted"/>
<dbReference type="Pfam" id="PF02469">
    <property type="entry name" value="Fasciclin"/>
    <property type="match status" value="1"/>
</dbReference>
<accession>A0ABQ0NX00</accession>
<dbReference type="InterPro" id="IPR000782">
    <property type="entry name" value="FAS1_domain"/>
</dbReference>
<organism evidence="3 4">
    <name type="scientific">Saccharibacter floricola DSM 15669</name>
    <dbReference type="NCBI Taxonomy" id="1123227"/>
    <lineage>
        <taxon>Bacteria</taxon>
        <taxon>Pseudomonadati</taxon>
        <taxon>Pseudomonadota</taxon>
        <taxon>Alphaproteobacteria</taxon>
        <taxon>Acetobacterales</taxon>
        <taxon>Acetobacteraceae</taxon>
        <taxon>Saccharibacter</taxon>
    </lineage>
</organism>
<reference evidence="3" key="1">
    <citation type="submission" date="2013-04" db="EMBL/GenBank/DDBJ databases">
        <title>The genome sequencing project of 58 acetic acid bacteria.</title>
        <authorList>
            <person name="Okamoto-Kainuma A."/>
            <person name="Ishikawa M."/>
            <person name="Umino S."/>
            <person name="Koizumi Y."/>
            <person name="Shiwa Y."/>
            <person name="Yoshikawa H."/>
            <person name="Matsutani M."/>
            <person name="Matsushita K."/>
        </authorList>
    </citation>
    <scope>NUCLEOTIDE SEQUENCE</scope>
    <source>
        <strain evidence="3">DSM 15669</strain>
    </source>
</reference>
<dbReference type="EMBL" id="BAQD01000005">
    <property type="protein sequence ID" value="GBQ05472.1"/>
    <property type="molecule type" value="Genomic_DNA"/>
</dbReference>
<dbReference type="InterPro" id="IPR036378">
    <property type="entry name" value="FAS1_dom_sf"/>
</dbReference>
<gene>
    <name evidence="3" type="ORF">AA15669_0475</name>
</gene>
<dbReference type="Gene3D" id="2.30.180.10">
    <property type="entry name" value="FAS1 domain"/>
    <property type="match status" value="1"/>
</dbReference>
<dbReference type="Proteomes" id="UP001062901">
    <property type="component" value="Unassembled WGS sequence"/>
</dbReference>
<feature type="domain" description="FAS1" evidence="2">
    <location>
        <begin position="80"/>
        <end position="225"/>
    </location>
</feature>
<dbReference type="SUPFAM" id="SSF82153">
    <property type="entry name" value="FAS1 domain"/>
    <property type="match status" value="1"/>
</dbReference>
<evidence type="ECO:0000256" key="1">
    <source>
        <dbReference type="SAM" id="MobiDB-lite"/>
    </source>
</evidence>
<keyword evidence="4" id="KW-1185">Reference proteome</keyword>
<dbReference type="PROSITE" id="PS51257">
    <property type="entry name" value="PROKAR_LIPOPROTEIN"/>
    <property type="match status" value="1"/>
</dbReference>
<dbReference type="PROSITE" id="PS50213">
    <property type="entry name" value="FAS1"/>
    <property type="match status" value="1"/>
</dbReference>
<name>A0ABQ0NX00_9PROT</name>
<sequence length="229" mass="24946">MKNGLPKGLMVGVCILGGGILTGCHKLPDRQDVSSIRPSGYMRLLPEAASVESQFVPPKDGDSPNSQSAYHVPPTVSYDDHTLDENLSGSLEQEDYYVALKEAGWQRWIQEDGPYTVLASANKAMEAYVSTWPGHWRDAGNHARLKAFIGQTILIGRWDLATIRRRARYYGGNVSVKTLSGAVVTLHPLSSSGDVLVQGPYGQTHLVGGEYLQSNGVLYMADSVLPFEP</sequence>